<dbReference type="SUPFAM" id="SSF49503">
    <property type="entry name" value="Cupredoxins"/>
    <property type="match status" value="1"/>
</dbReference>
<evidence type="ECO:0000313" key="3">
    <source>
        <dbReference type="Proteomes" id="UP001156601"/>
    </source>
</evidence>
<gene>
    <name evidence="2" type="ORF">GCM10007852_27660</name>
</gene>
<proteinExistence type="predicted"/>
<dbReference type="InterPro" id="IPR008969">
    <property type="entry name" value="CarboxyPept-like_regulatory"/>
</dbReference>
<keyword evidence="3" id="KW-1185">Reference proteome</keyword>
<name>A0AA37T4G8_9ALTE</name>
<reference evidence="2" key="2">
    <citation type="submission" date="2023-01" db="EMBL/GenBank/DDBJ databases">
        <title>Draft genome sequence of Agaribacter marinus strain NBRC 110023.</title>
        <authorList>
            <person name="Sun Q."/>
            <person name="Mori K."/>
        </authorList>
    </citation>
    <scope>NUCLEOTIDE SEQUENCE</scope>
    <source>
        <strain evidence="2">NBRC 110023</strain>
    </source>
</reference>
<feature type="signal peptide" evidence="1">
    <location>
        <begin position="1"/>
        <end position="24"/>
    </location>
</feature>
<dbReference type="EMBL" id="BSOT01000006">
    <property type="protein sequence ID" value="GLR71858.1"/>
    <property type="molecule type" value="Genomic_DNA"/>
</dbReference>
<dbReference type="InterPro" id="IPR008972">
    <property type="entry name" value="Cupredoxin"/>
</dbReference>
<keyword evidence="1" id="KW-0732">Signal</keyword>
<dbReference type="SUPFAM" id="SSF49464">
    <property type="entry name" value="Carboxypeptidase regulatory domain-like"/>
    <property type="match status" value="1"/>
</dbReference>
<sequence>MLKVRHFVVIKLFILICVSCLAYANTKSDSTDVKIIVKNNDGDVLENMVITVHGNNLSSIPPEERPTVKQINKQFEPHIKVIPVDAEVTFPNLDSVQHHVYSFSKAKTFELALYDSDSKSNVVFDTAGVVEMGCNVHDWMLGYVYVTDAPIYGKTNSNGVVNIALPVGEYSIKVWHPRLKSSDIDKIHTLKSSGNKQTFTLRLEEEMLPDELADEDDLEFDDY</sequence>
<organism evidence="2 3">
    <name type="scientific">Agaribacter marinus</name>
    <dbReference type="NCBI Taxonomy" id="1431249"/>
    <lineage>
        <taxon>Bacteria</taxon>
        <taxon>Pseudomonadati</taxon>
        <taxon>Pseudomonadota</taxon>
        <taxon>Gammaproteobacteria</taxon>
        <taxon>Alteromonadales</taxon>
        <taxon>Alteromonadaceae</taxon>
        <taxon>Agaribacter</taxon>
    </lineage>
</organism>
<comment type="caution">
    <text evidence="2">The sequence shown here is derived from an EMBL/GenBank/DDBJ whole genome shotgun (WGS) entry which is preliminary data.</text>
</comment>
<dbReference type="Proteomes" id="UP001156601">
    <property type="component" value="Unassembled WGS sequence"/>
</dbReference>
<dbReference type="Gene3D" id="2.60.40.420">
    <property type="entry name" value="Cupredoxins - blue copper proteins"/>
    <property type="match status" value="1"/>
</dbReference>
<evidence type="ECO:0008006" key="4">
    <source>
        <dbReference type="Google" id="ProtNLM"/>
    </source>
</evidence>
<evidence type="ECO:0000256" key="1">
    <source>
        <dbReference type="SAM" id="SignalP"/>
    </source>
</evidence>
<feature type="chain" id="PRO_5041227203" description="Methylamine utilization protein" evidence="1">
    <location>
        <begin position="25"/>
        <end position="223"/>
    </location>
</feature>
<dbReference type="AlphaFoldDB" id="A0AA37T4G8"/>
<evidence type="ECO:0000313" key="2">
    <source>
        <dbReference type="EMBL" id="GLR71858.1"/>
    </source>
</evidence>
<dbReference type="RefSeq" id="WP_284218189.1">
    <property type="nucleotide sequence ID" value="NZ_BSOT01000006.1"/>
</dbReference>
<accession>A0AA37T4G8</accession>
<protein>
    <recommendedName>
        <fullName evidence="4">Methylamine utilization protein</fullName>
    </recommendedName>
</protein>
<reference evidence="2" key="1">
    <citation type="journal article" date="2014" name="Int. J. Syst. Evol. Microbiol.">
        <title>Complete genome sequence of Corynebacterium casei LMG S-19264T (=DSM 44701T), isolated from a smear-ripened cheese.</title>
        <authorList>
            <consortium name="US DOE Joint Genome Institute (JGI-PGF)"/>
            <person name="Walter F."/>
            <person name="Albersmeier A."/>
            <person name="Kalinowski J."/>
            <person name="Ruckert C."/>
        </authorList>
    </citation>
    <scope>NUCLEOTIDE SEQUENCE</scope>
    <source>
        <strain evidence="2">NBRC 110023</strain>
    </source>
</reference>